<keyword evidence="2" id="KW-1185">Reference proteome</keyword>
<sequence length="240" mass="27020">MKLKHFLILTIFILTSCSDKNKTSIDDDSIILSNYSIRFLAGDEYTVDVLSDTEALSLIEKEPKIASAWWTNDGKSIRIKGESVGSTSIYIIDKKQTDKVAEIKIISDYFAGNYKEDGSKAIIIVDVASQDKSIKDEIENDLKNIATCRTGTMYSFNNDTRSVIISKQNGSKHTGSYDWNINQLTVITNDIIYNYAFQHIGNNIVMLELNYLDTYKTKYPDTPILAAKLLLFLSQVISVP</sequence>
<reference evidence="1 2" key="1">
    <citation type="submission" date="2019-04" db="EMBL/GenBank/DDBJ databases">
        <title>Microbes associate with the intestines of laboratory mice.</title>
        <authorList>
            <person name="Navarre W."/>
            <person name="Wong E."/>
            <person name="Huang K."/>
            <person name="Tropini C."/>
            <person name="Ng K."/>
            <person name="Yu B."/>
        </authorList>
    </citation>
    <scope>NUCLEOTIDE SEQUENCE [LARGE SCALE GENOMIC DNA]</scope>
    <source>
        <strain evidence="1 2">NM69_E16B</strain>
    </source>
</reference>
<name>A0A4S2AJJ3_9BACE</name>
<comment type="caution">
    <text evidence="1">The sequence shown here is derived from an EMBL/GenBank/DDBJ whole genome shotgun (WGS) entry which is preliminary data.</text>
</comment>
<gene>
    <name evidence="1" type="ORF">E5355_15635</name>
</gene>
<accession>A0A4S2AJJ3</accession>
<dbReference type="RefSeq" id="WP_136011074.1">
    <property type="nucleotide sequence ID" value="NZ_SRYZ01000048.1"/>
</dbReference>
<evidence type="ECO:0000313" key="2">
    <source>
        <dbReference type="Proteomes" id="UP000310532"/>
    </source>
</evidence>
<evidence type="ECO:0000313" key="1">
    <source>
        <dbReference type="EMBL" id="TGY01226.1"/>
    </source>
</evidence>
<protein>
    <submittedName>
        <fullName evidence="1">Uncharacterized protein</fullName>
    </submittedName>
</protein>
<dbReference type="PROSITE" id="PS51257">
    <property type="entry name" value="PROKAR_LIPOPROTEIN"/>
    <property type="match status" value="1"/>
</dbReference>
<dbReference type="Proteomes" id="UP000310532">
    <property type="component" value="Unassembled WGS sequence"/>
</dbReference>
<dbReference type="EMBL" id="SRYZ01000048">
    <property type="protein sequence ID" value="TGY01226.1"/>
    <property type="molecule type" value="Genomic_DNA"/>
</dbReference>
<proteinExistence type="predicted"/>
<dbReference type="AlphaFoldDB" id="A0A4S2AJJ3"/>
<organism evidence="1 2">
    <name type="scientific">Bacteroides muris</name>
    <name type="common">ex Afrizal et al. 2022</name>
    <dbReference type="NCBI Taxonomy" id="2516960"/>
    <lineage>
        <taxon>Bacteria</taxon>
        <taxon>Pseudomonadati</taxon>
        <taxon>Bacteroidota</taxon>
        <taxon>Bacteroidia</taxon>
        <taxon>Bacteroidales</taxon>
        <taxon>Bacteroidaceae</taxon>
        <taxon>Bacteroides</taxon>
    </lineage>
</organism>